<dbReference type="PANTHER" id="PTHR43768">
    <property type="entry name" value="TREHALOSE 6-PHOSPHATE PHOSPHATASE"/>
    <property type="match status" value="1"/>
</dbReference>
<dbReference type="InterPro" id="IPR044651">
    <property type="entry name" value="OTSB-like"/>
</dbReference>
<accession>A0A1R3KFU9</accession>
<sequence>MTNQQNVVVVDVMKSGGVRNMLAPSSLAVAKSLSPQDIKMLLMRLETEKGGTKINAWVDSMEASSPTRIRSSAIDDKNENPWIDHHPSALNMFEKIVAASKGKQIVMFLNYDGTLSPIVEDPDQAFMTREGSYCWKKWHESMLNLLKPTTHEWANSTKLLMLVELC</sequence>
<comment type="caution">
    <text evidence="1">The sequence shown here is derived from an EMBL/GenBank/DDBJ whole genome shotgun (WGS) entry which is preliminary data.</text>
</comment>
<evidence type="ECO:0000313" key="1">
    <source>
        <dbReference type="EMBL" id="OMP05955.1"/>
    </source>
</evidence>
<dbReference type="STRING" id="93759.A0A1R3KFU9"/>
<dbReference type="OrthoDB" id="696674at2759"/>
<name>A0A1R3KFU9_9ROSI</name>
<dbReference type="AlphaFoldDB" id="A0A1R3KFU9"/>
<proteinExistence type="predicted"/>
<organism evidence="1 2">
    <name type="scientific">Corchorus olitorius</name>
    <dbReference type="NCBI Taxonomy" id="93759"/>
    <lineage>
        <taxon>Eukaryota</taxon>
        <taxon>Viridiplantae</taxon>
        <taxon>Streptophyta</taxon>
        <taxon>Embryophyta</taxon>
        <taxon>Tracheophyta</taxon>
        <taxon>Spermatophyta</taxon>
        <taxon>Magnoliopsida</taxon>
        <taxon>eudicotyledons</taxon>
        <taxon>Gunneridae</taxon>
        <taxon>Pentapetalae</taxon>
        <taxon>rosids</taxon>
        <taxon>malvids</taxon>
        <taxon>Malvales</taxon>
        <taxon>Malvaceae</taxon>
        <taxon>Grewioideae</taxon>
        <taxon>Apeibeae</taxon>
        <taxon>Corchorus</taxon>
    </lineage>
</organism>
<reference evidence="2" key="1">
    <citation type="submission" date="2013-09" db="EMBL/GenBank/DDBJ databases">
        <title>Corchorus olitorius genome sequencing.</title>
        <authorList>
            <person name="Alam M."/>
            <person name="Haque M.S."/>
            <person name="Islam M.S."/>
            <person name="Emdad E.M."/>
            <person name="Islam M.M."/>
            <person name="Ahmed B."/>
            <person name="Halim A."/>
            <person name="Hossen Q.M.M."/>
            <person name="Hossain M.Z."/>
            <person name="Ahmed R."/>
            <person name="Khan M.M."/>
            <person name="Islam R."/>
            <person name="Rashid M.M."/>
            <person name="Khan S.A."/>
            <person name="Rahman M.S."/>
            <person name="Alam M."/>
            <person name="Yahiya A.S."/>
            <person name="Khan M.S."/>
            <person name="Azam M.S."/>
            <person name="Haque T."/>
            <person name="Lashkar M.Z.H."/>
            <person name="Akhand A.I."/>
            <person name="Morshed G."/>
            <person name="Roy S."/>
            <person name="Uddin K.S."/>
            <person name="Rabeya T."/>
            <person name="Hossain A.S."/>
            <person name="Chowdhury A."/>
            <person name="Snigdha A.R."/>
            <person name="Mortoza M.S."/>
            <person name="Matin S.A."/>
            <person name="Hoque S.M.E."/>
            <person name="Islam M.K."/>
            <person name="Roy D.K."/>
            <person name="Haider R."/>
            <person name="Moosa M.M."/>
            <person name="Elias S.M."/>
            <person name="Hasan A.M."/>
            <person name="Jahan S."/>
            <person name="Shafiuddin M."/>
            <person name="Mahmood N."/>
            <person name="Shommy N.S."/>
        </authorList>
    </citation>
    <scope>NUCLEOTIDE SEQUENCE [LARGE SCALE GENOMIC DNA]</scope>
    <source>
        <strain evidence="2">cv. O-4</strain>
    </source>
</reference>
<evidence type="ECO:0000313" key="2">
    <source>
        <dbReference type="Proteomes" id="UP000187203"/>
    </source>
</evidence>
<dbReference type="EMBL" id="AWUE01013762">
    <property type="protein sequence ID" value="OMP05955.1"/>
    <property type="molecule type" value="Genomic_DNA"/>
</dbReference>
<dbReference type="GO" id="GO:0004805">
    <property type="term" value="F:trehalose-phosphatase activity"/>
    <property type="evidence" value="ECO:0007669"/>
    <property type="project" value="InterPro"/>
</dbReference>
<keyword evidence="2" id="KW-1185">Reference proteome</keyword>
<dbReference type="InterPro" id="IPR023214">
    <property type="entry name" value="HAD_sf"/>
</dbReference>
<dbReference type="GO" id="GO:0005992">
    <property type="term" value="P:trehalose biosynthetic process"/>
    <property type="evidence" value="ECO:0007669"/>
    <property type="project" value="InterPro"/>
</dbReference>
<dbReference type="PANTHER" id="PTHR43768:SF32">
    <property type="entry name" value="TREHALOSE-PHOSPHATE PHOSPHATASE C-RELATED"/>
    <property type="match status" value="1"/>
</dbReference>
<dbReference type="Proteomes" id="UP000187203">
    <property type="component" value="Unassembled WGS sequence"/>
</dbReference>
<gene>
    <name evidence="1" type="ORF">COLO4_08431</name>
</gene>
<protein>
    <submittedName>
        <fullName evidence="1">Uncharacterized protein</fullName>
    </submittedName>
</protein>
<dbReference type="Gene3D" id="3.40.50.1000">
    <property type="entry name" value="HAD superfamily/HAD-like"/>
    <property type="match status" value="1"/>
</dbReference>